<dbReference type="SMART" id="SM00953">
    <property type="entry name" value="RES"/>
    <property type="match status" value="1"/>
</dbReference>
<dbReference type="Proteomes" id="UP001607125">
    <property type="component" value="Unassembled WGS sequence"/>
</dbReference>
<accession>A0ABW7ICT5</accession>
<organism evidence="2 3">
    <name type="scientific">Vibrio barjaei</name>
    <dbReference type="NCBI Taxonomy" id="1676683"/>
    <lineage>
        <taxon>Bacteria</taxon>
        <taxon>Pseudomonadati</taxon>
        <taxon>Pseudomonadota</taxon>
        <taxon>Gammaproteobacteria</taxon>
        <taxon>Vibrionales</taxon>
        <taxon>Vibrionaceae</taxon>
        <taxon>Vibrio</taxon>
    </lineage>
</organism>
<dbReference type="RefSeq" id="WP_063603594.1">
    <property type="nucleotide sequence ID" value="NZ_JBIHSF010000004.1"/>
</dbReference>
<evidence type="ECO:0000313" key="2">
    <source>
        <dbReference type="EMBL" id="MFH0259406.1"/>
    </source>
</evidence>
<gene>
    <name evidence="2" type="ORF">ACGRH2_02975</name>
</gene>
<dbReference type="InterPro" id="IPR014914">
    <property type="entry name" value="RES_dom"/>
</dbReference>
<evidence type="ECO:0000313" key="3">
    <source>
        <dbReference type="Proteomes" id="UP001607125"/>
    </source>
</evidence>
<evidence type="ECO:0000259" key="1">
    <source>
        <dbReference type="SMART" id="SM00953"/>
    </source>
</evidence>
<feature type="domain" description="RES" evidence="1">
    <location>
        <begin position="10"/>
        <end position="137"/>
    </location>
</feature>
<dbReference type="Pfam" id="PF08808">
    <property type="entry name" value="RES"/>
    <property type="match status" value="1"/>
</dbReference>
<reference evidence="2 3" key="1">
    <citation type="submission" date="2024-10" db="EMBL/GenBank/DDBJ databases">
        <authorList>
            <person name="Yibar A."/>
            <person name="Saticioglu I.B."/>
            <person name="Duman M."/>
            <person name="Ajmi N."/>
            <person name="Gurler F."/>
            <person name="Ay H."/>
            <person name="Onuk E."/>
            <person name="Guler S."/>
            <person name="Romalde J.L."/>
        </authorList>
    </citation>
    <scope>NUCLEOTIDE SEQUENCE [LARGE SCALE GENOMIC DNA]</scope>
    <source>
        <strain evidence="2 3">1-TCBS-B</strain>
    </source>
</reference>
<proteinExistence type="predicted"/>
<dbReference type="EMBL" id="JBIHSF010000004">
    <property type="protein sequence ID" value="MFH0259406.1"/>
    <property type="molecule type" value="Genomic_DNA"/>
</dbReference>
<protein>
    <submittedName>
        <fullName evidence="2">RES family NAD+ phosphorylase</fullName>
    </submittedName>
</protein>
<name>A0ABW7ICT5_9VIBR</name>
<sequence>MHNPVWAWSPLSTEGAVRAGGRFNPKGSPALYLSLKPETCIAEIAGGASTRLLDPMTLCSYHVDINGVLDLRLYYQEFSSGWRLELLKKKQPLGWVLYQAIQQRPEVKALLVPSYQMVGEYNLVAIRWQDGEITLYDPDGRLAAVYGDQLTINHEIKKGLK</sequence>
<keyword evidence="3" id="KW-1185">Reference proteome</keyword>
<comment type="caution">
    <text evidence="2">The sequence shown here is derived from an EMBL/GenBank/DDBJ whole genome shotgun (WGS) entry which is preliminary data.</text>
</comment>